<feature type="compositionally biased region" description="Polar residues" evidence="1">
    <location>
        <begin position="252"/>
        <end position="264"/>
    </location>
</feature>
<dbReference type="RefSeq" id="XP_020116571.1">
    <property type="nucleotide sequence ID" value="XM_020263119.1"/>
</dbReference>
<feature type="region of interest" description="Disordered" evidence="1">
    <location>
        <begin position="77"/>
        <end position="105"/>
    </location>
</feature>
<name>A0A225A8Z6_TALAT</name>
<feature type="compositionally biased region" description="Acidic residues" evidence="1">
    <location>
        <begin position="194"/>
        <end position="203"/>
    </location>
</feature>
<dbReference type="EMBL" id="LFMY01000014">
    <property type="protein sequence ID" value="OKL56450.1"/>
    <property type="molecule type" value="Genomic_DNA"/>
</dbReference>
<reference evidence="2 3" key="1">
    <citation type="submission" date="2015-06" db="EMBL/GenBank/DDBJ databases">
        <title>Talaromyces atroroseus IBT 11181 draft genome.</title>
        <authorList>
            <person name="Rasmussen K.B."/>
            <person name="Rasmussen S."/>
            <person name="Petersen B."/>
            <person name="Sicheritz-Ponten T."/>
            <person name="Mortensen U.H."/>
            <person name="Thrane U."/>
        </authorList>
    </citation>
    <scope>NUCLEOTIDE SEQUENCE [LARGE SCALE GENOMIC DNA]</scope>
    <source>
        <strain evidence="2 3">IBT 11181</strain>
    </source>
</reference>
<comment type="caution">
    <text evidence="2">The sequence shown here is derived from an EMBL/GenBank/DDBJ whole genome shotgun (WGS) entry which is preliminary data.</text>
</comment>
<feature type="compositionally biased region" description="Basic and acidic residues" evidence="1">
    <location>
        <begin position="93"/>
        <end position="104"/>
    </location>
</feature>
<protein>
    <submittedName>
        <fullName evidence="2">Uncharacterized protein</fullName>
    </submittedName>
</protein>
<accession>A0A225A8Z6</accession>
<feature type="compositionally biased region" description="Polar residues" evidence="1">
    <location>
        <begin position="295"/>
        <end position="305"/>
    </location>
</feature>
<dbReference type="OrthoDB" id="4148828at2759"/>
<feature type="region of interest" description="Disordered" evidence="1">
    <location>
        <begin position="185"/>
        <end position="326"/>
    </location>
</feature>
<evidence type="ECO:0000313" key="3">
    <source>
        <dbReference type="Proteomes" id="UP000214365"/>
    </source>
</evidence>
<proteinExistence type="predicted"/>
<dbReference type="Proteomes" id="UP000214365">
    <property type="component" value="Unassembled WGS sequence"/>
</dbReference>
<evidence type="ECO:0000256" key="1">
    <source>
        <dbReference type="SAM" id="MobiDB-lite"/>
    </source>
</evidence>
<dbReference type="AlphaFoldDB" id="A0A225A8Z6"/>
<keyword evidence="3" id="KW-1185">Reference proteome</keyword>
<evidence type="ECO:0000313" key="2">
    <source>
        <dbReference type="EMBL" id="OKL56450.1"/>
    </source>
</evidence>
<feature type="compositionally biased region" description="Low complexity" evidence="1">
    <location>
        <begin position="274"/>
        <end position="288"/>
    </location>
</feature>
<sequence>MANFVSTSLDLIRRHKPRQHHLHSRWGDVGITPPVEGSWSQINNPYLRGEKKYGPGFVPALDVDDKEVLLVNHYDGDTSEHESFAEGEQEEEQEKREKTTDPKHLSKARRLTRILLPSSVNTSARKSAEKGKVGEFLYTPINANYAQEVEEHAMMQSRPGFRYVPASKHYLRELKMDIVGLSDDEDERYRHEDTDNDAEDEDEGERKGSLKQLKKQHRHQEQVRSHSCEPYISGGQPIAGAERRRKPRSRTTEIIKTATRNASQPAALPPGGLSRKLSSRVGSSSSASRQRKYEQSPSLSEAQDQSRGRLMHSRTKSPAALVQRSKSTTINKLHRRTMTLEMVGDQEDLW</sequence>
<organism evidence="2 3">
    <name type="scientific">Talaromyces atroroseus</name>
    <dbReference type="NCBI Taxonomy" id="1441469"/>
    <lineage>
        <taxon>Eukaryota</taxon>
        <taxon>Fungi</taxon>
        <taxon>Dikarya</taxon>
        <taxon>Ascomycota</taxon>
        <taxon>Pezizomycotina</taxon>
        <taxon>Eurotiomycetes</taxon>
        <taxon>Eurotiomycetidae</taxon>
        <taxon>Eurotiales</taxon>
        <taxon>Trichocomaceae</taxon>
        <taxon>Talaromyces</taxon>
        <taxon>Talaromyces sect. Trachyspermi</taxon>
    </lineage>
</organism>
<dbReference type="GeneID" id="31007976"/>
<gene>
    <name evidence="2" type="ORF">UA08_08220</name>
</gene>